<evidence type="ECO:0000259" key="2">
    <source>
        <dbReference type="Pfam" id="PF00182"/>
    </source>
</evidence>
<gene>
    <name evidence="3" type="ORF">Mgra_00007747</name>
</gene>
<feature type="signal peptide" evidence="1">
    <location>
        <begin position="1"/>
        <end position="25"/>
    </location>
</feature>
<accession>A0A8S9ZHU2</accession>
<keyword evidence="4" id="KW-1185">Reference proteome</keyword>
<proteinExistence type="predicted"/>
<dbReference type="Gene3D" id="1.10.530.10">
    <property type="match status" value="1"/>
</dbReference>
<dbReference type="GO" id="GO:0016998">
    <property type="term" value="P:cell wall macromolecule catabolic process"/>
    <property type="evidence" value="ECO:0007669"/>
    <property type="project" value="InterPro"/>
</dbReference>
<dbReference type="OrthoDB" id="5985073at2759"/>
<dbReference type="InterPro" id="IPR023346">
    <property type="entry name" value="Lysozyme-like_dom_sf"/>
</dbReference>
<dbReference type="EMBL" id="JABEBT010000091">
    <property type="protein sequence ID" value="KAF7632888.1"/>
    <property type="molecule type" value="Genomic_DNA"/>
</dbReference>
<reference evidence="3" key="1">
    <citation type="journal article" date="2020" name="Ecol. Evol.">
        <title>Genome structure and content of the rice root-knot nematode (Meloidogyne graminicola).</title>
        <authorList>
            <person name="Phan N.T."/>
            <person name="Danchin E.G.J."/>
            <person name="Klopp C."/>
            <person name="Perfus-Barbeoch L."/>
            <person name="Kozlowski D.K."/>
            <person name="Koutsovoulos G.D."/>
            <person name="Lopez-Roques C."/>
            <person name="Bouchez O."/>
            <person name="Zahm M."/>
            <person name="Besnard G."/>
            <person name="Bellafiore S."/>
        </authorList>
    </citation>
    <scope>NUCLEOTIDE SEQUENCE</scope>
    <source>
        <strain evidence="3">VN-18</strain>
    </source>
</reference>
<feature type="chain" id="PRO_5035827735" description="Glycoside hydrolase family 19 catalytic domain-containing protein" evidence="1">
    <location>
        <begin position="26"/>
        <end position="507"/>
    </location>
</feature>
<organism evidence="3 4">
    <name type="scientific">Meloidogyne graminicola</name>
    <dbReference type="NCBI Taxonomy" id="189291"/>
    <lineage>
        <taxon>Eukaryota</taxon>
        <taxon>Metazoa</taxon>
        <taxon>Ecdysozoa</taxon>
        <taxon>Nematoda</taxon>
        <taxon>Chromadorea</taxon>
        <taxon>Rhabditida</taxon>
        <taxon>Tylenchina</taxon>
        <taxon>Tylenchomorpha</taxon>
        <taxon>Tylenchoidea</taxon>
        <taxon>Meloidogynidae</taxon>
        <taxon>Meloidogyninae</taxon>
        <taxon>Meloidogyne</taxon>
    </lineage>
</organism>
<dbReference type="GO" id="GO:0006032">
    <property type="term" value="P:chitin catabolic process"/>
    <property type="evidence" value="ECO:0007669"/>
    <property type="project" value="InterPro"/>
</dbReference>
<dbReference type="CDD" id="cd00325">
    <property type="entry name" value="chitinase_GH19"/>
    <property type="match status" value="1"/>
</dbReference>
<protein>
    <recommendedName>
        <fullName evidence="2">Glycoside hydrolase family 19 catalytic domain-containing protein</fullName>
    </recommendedName>
</protein>
<comment type="caution">
    <text evidence="3">The sequence shown here is derived from an EMBL/GenBank/DDBJ whole genome shotgun (WGS) entry which is preliminary data.</text>
</comment>
<dbReference type="SUPFAM" id="SSF53955">
    <property type="entry name" value="Lysozyme-like"/>
    <property type="match status" value="1"/>
</dbReference>
<dbReference type="InterPro" id="IPR000726">
    <property type="entry name" value="Glyco_hydro_19_cat"/>
</dbReference>
<name>A0A8S9ZHU2_9BILA</name>
<sequence>MHFSRLQHLIFIIIILILFLRIVLSRNAFKCPIELNYKIVGANPSPCELPIDPNELPSTTLERWFTNEMFEDLFPFSNLGWGPNPCSPYSFEAFKIAVRYFPRFGDEISLNNSYTPKENSRRDVANFFAHAIQETGLNDISVYQISGLSESQADECFFRGGLYNWFEGGPISALMAPSFGKKPEDGNLCTVCGRLVQFENKSTSTDTVLVRHSMNVEMALKENILKVVTLGEVLFSEQRLQLSYNYNYIQFGEWLKTQNISVDLLNNPNLVITKKDPPLALLASLWFYMTPQPPKPAMHDIILGQWNAGLENEAAGYSGSIFGPTNLIINNECTGEDPKPPGGGGENRRIRAFKWLCHYFNVSVDRNEKTLTYKILKYFIKLKIAQLNVSDMLRRFDQMPQNVSWEPDWSTTWKQDNPCKCTPATYAGTQFSPGLIPYYQPGFYPDHFINQNNANRQKCEEIINGRFAKEFGLDSTTSGCLNYTINTIIEHQNNKSSQYNHTESKNY</sequence>
<evidence type="ECO:0000256" key="1">
    <source>
        <dbReference type="SAM" id="SignalP"/>
    </source>
</evidence>
<dbReference type="PANTHER" id="PTHR47836">
    <property type="entry name" value="PROTEIN CBG09520-RELATED"/>
    <property type="match status" value="1"/>
</dbReference>
<dbReference type="Gene3D" id="3.30.20.10">
    <property type="entry name" value="Endochitinase, domain 2"/>
    <property type="match status" value="1"/>
</dbReference>
<evidence type="ECO:0000313" key="3">
    <source>
        <dbReference type="EMBL" id="KAF7632888.1"/>
    </source>
</evidence>
<dbReference type="PANTHER" id="PTHR47836:SF2">
    <property type="entry name" value="GLYCOSIDE HYDROLASE FAMILY 19 CATALYTIC DOMAIN-CONTAINING PROTEIN"/>
    <property type="match status" value="1"/>
</dbReference>
<keyword evidence="1" id="KW-0732">Signal</keyword>
<dbReference type="GO" id="GO:0004568">
    <property type="term" value="F:chitinase activity"/>
    <property type="evidence" value="ECO:0007669"/>
    <property type="project" value="InterPro"/>
</dbReference>
<dbReference type="Proteomes" id="UP000605970">
    <property type="component" value="Unassembled WGS sequence"/>
</dbReference>
<dbReference type="Pfam" id="PF00182">
    <property type="entry name" value="Glyco_hydro_19"/>
    <property type="match status" value="1"/>
</dbReference>
<feature type="domain" description="Glycoside hydrolase family 19 catalytic" evidence="2">
    <location>
        <begin position="231"/>
        <end position="367"/>
    </location>
</feature>
<evidence type="ECO:0000313" key="4">
    <source>
        <dbReference type="Proteomes" id="UP000605970"/>
    </source>
</evidence>
<dbReference type="AlphaFoldDB" id="A0A8S9ZHU2"/>